<dbReference type="GO" id="GO:0005886">
    <property type="term" value="C:plasma membrane"/>
    <property type="evidence" value="ECO:0007669"/>
    <property type="project" value="InterPro"/>
</dbReference>
<sequence>MRGSLASPQLTGTAQVVRGDYDFAGKRFVFDERGTVTLSTNTDRIRLDLRAVREDPALTAEVRVTGTAASPEIELTSTPQLPQDEILSQVLFGRSASQLSAFEAAQLASGVASLAGGGGFDVLGNLREFAGLDRLSFGGDASALTVAGGRYLTDNVYFEVIGGGEAGGAVQVEWQVRRNIAVTSRVGGDGDARLAIRWRNQTRQPGTGRRDRRPNRTE</sequence>
<keyword evidence="2" id="KW-0812">Transmembrane</keyword>
<reference evidence="7" key="1">
    <citation type="journal article" date="2013" name="Genome Announc.">
        <title>Draft Genome Sequence of the Dimorphic Prosthecate Bacterium Brevundimonas abyssalis TAR-001T.</title>
        <authorList>
            <person name="Tsubouchi T."/>
            <person name="Nishi S."/>
            <person name="Usui K."/>
            <person name="Shimane Y."/>
            <person name="Takaki Y."/>
            <person name="Maruyama T."/>
            <person name="Hatada Y."/>
        </authorList>
    </citation>
    <scope>NUCLEOTIDE SEQUENCE [LARGE SCALE GENOMIC DNA]</scope>
    <source>
        <strain evidence="7">TAR-001</strain>
    </source>
</reference>
<evidence type="ECO:0000313" key="7">
    <source>
        <dbReference type="Proteomes" id="UP000016569"/>
    </source>
</evidence>
<dbReference type="Pfam" id="PF04357">
    <property type="entry name" value="TamB"/>
    <property type="match status" value="1"/>
</dbReference>
<evidence type="ECO:0000256" key="3">
    <source>
        <dbReference type="ARBA" id="ARBA00022989"/>
    </source>
</evidence>
<accession>A0A8E0KJ23</accession>
<evidence type="ECO:0000313" key="6">
    <source>
        <dbReference type="EMBL" id="GAD59138.1"/>
    </source>
</evidence>
<dbReference type="EMBL" id="BATC01000019">
    <property type="protein sequence ID" value="GAD59138.1"/>
    <property type="molecule type" value="Genomic_DNA"/>
</dbReference>
<proteinExistence type="predicted"/>
<comment type="subcellular location">
    <subcellularLocation>
        <location evidence="1">Membrane</location>
        <topology evidence="1">Single-pass membrane protein</topology>
    </subcellularLocation>
</comment>
<name>A0A8E0KJ23_9CAUL</name>
<comment type="caution">
    <text evidence="6">The sequence shown here is derived from an EMBL/GenBank/DDBJ whole genome shotgun (WGS) entry which is preliminary data.</text>
</comment>
<dbReference type="GO" id="GO:0097347">
    <property type="term" value="C:TAM protein secretion complex"/>
    <property type="evidence" value="ECO:0007669"/>
    <property type="project" value="TreeGrafter"/>
</dbReference>
<dbReference type="GO" id="GO:0009306">
    <property type="term" value="P:protein secretion"/>
    <property type="evidence" value="ECO:0007669"/>
    <property type="project" value="InterPro"/>
</dbReference>
<protein>
    <recommendedName>
        <fullName evidence="5">Translocation and assembly module TamB C-terminal domain-containing protein</fullName>
    </recommendedName>
</protein>
<keyword evidence="3" id="KW-1133">Transmembrane helix</keyword>
<keyword evidence="7" id="KW-1185">Reference proteome</keyword>
<dbReference type="Proteomes" id="UP000016569">
    <property type="component" value="Unassembled WGS sequence"/>
</dbReference>
<dbReference type="PANTHER" id="PTHR36985">
    <property type="entry name" value="TRANSLOCATION AND ASSEMBLY MODULE SUBUNIT TAMB"/>
    <property type="match status" value="1"/>
</dbReference>
<evidence type="ECO:0000256" key="2">
    <source>
        <dbReference type="ARBA" id="ARBA00022692"/>
    </source>
</evidence>
<dbReference type="RefSeq" id="WP_021697233.1">
    <property type="nucleotide sequence ID" value="NZ_BATC01000019.1"/>
</dbReference>
<evidence type="ECO:0000259" key="5">
    <source>
        <dbReference type="Pfam" id="PF04357"/>
    </source>
</evidence>
<evidence type="ECO:0000256" key="1">
    <source>
        <dbReference type="ARBA" id="ARBA00004167"/>
    </source>
</evidence>
<dbReference type="AlphaFoldDB" id="A0A8E0KJ23"/>
<gene>
    <name evidence="6" type="ORF">MBEBAB_1388</name>
</gene>
<keyword evidence="4" id="KW-0472">Membrane</keyword>
<feature type="domain" description="Translocation and assembly module TamB C-terminal" evidence="5">
    <location>
        <begin position="2"/>
        <end position="198"/>
    </location>
</feature>
<evidence type="ECO:0000256" key="4">
    <source>
        <dbReference type="ARBA" id="ARBA00023136"/>
    </source>
</evidence>
<organism evidence="6 7">
    <name type="scientific">Brevundimonas abyssalis TAR-001</name>
    <dbReference type="NCBI Taxonomy" id="1391729"/>
    <lineage>
        <taxon>Bacteria</taxon>
        <taxon>Pseudomonadati</taxon>
        <taxon>Pseudomonadota</taxon>
        <taxon>Alphaproteobacteria</taxon>
        <taxon>Caulobacterales</taxon>
        <taxon>Caulobacteraceae</taxon>
        <taxon>Brevundimonas</taxon>
    </lineage>
</organism>
<dbReference type="PANTHER" id="PTHR36985:SF1">
    <property type="entry name" value="TRANSLOCATION AND ASSEMBLY MODULE SUBUNIT TAMB"/>
    <property type="match status" value="1"/>
</dbReference>
<dbReference type="InterPro" id="IPR007452">
    <property type="entry name" value="TamB_C"/>
</dbReference>